<protein>
    <submittedName>
        <fullName evidence="2">Uncharacterized protein</fullName>
    </submittedName>
</protein>
<feature type="compositionally biased region" description="Polar residues" evidence="1">
    <location>
        <begin position="88"/>
        <end position="113"/>
    </location>
</feature>
<dbReference type="AlphaFoldDB" id="A0A4Z2ESZ6"/>
<feature type="region of interest" description="Disordered" evidence="1">
    <location>
        <begin position="193"/>
        <end position="222"/>
    </location>
</feature>
<evidence type="ECO:0000313" key="3">
    <source>
        <dbReference type="Proteomes" id="UP000314294"/>
    </source>
</evidence>
<dbReference type="OrthoDB" id="10596780at2759"/>
<feature type="region of interest" description="Disordered" evidence="1">
    <location>
        <begin position="60"/>
        <end position="141"/>
    </location>
</feature>
<accession>A0A4Z2ESZ6</accession>
<sequence length="275" mass="30219">MIGGVPGARSRSPDLTKYFPRASGEAVLIRCFSDFGKIDFQIEGTPCRSSATLTQRVRLSPRPAAKPHSSGPLQSAAWPSAAIRHSTDTQSSSTPHSVMKPSTPNCTDSSVRPSHSATSGSTSASDDRPSSSSAASSEWRSGELTAAAWRSRYTKDGLKIRKRTRDVSDRRRSVSSSTDISSRLFSVVLATRKRRDAATSGSSPAPRSAKMMSSAKWAKRASRRKARRSVRVKLPRGWLADWLRSDRYARYASSQLMRWKPLAYSSRSRCTEAFQ</sequence>
<comment type="caution">
    <text evidence="2">The sequence shown here is derived from an EMBL/GenBank/DDBJ whole genome shotgun (WGS) entry which is preliminary data.</text>
</comment>
<keyword evidence="3" id="KW-1185">Reference proteome</keyword>
<evidence type="ECO:0000313" key="2">
    <source>
        <dbReference type="EMBL" id="TNN31760.1"/>
    </source>
</evidence>
<feature type="compositionally biased region" description="Low complexity" evidence="1">
    <location>
        <begin position="114"/>
        <end position="141"/>
    </location>
</feature>
<name>A0A4Z2ESZ6_9TELE</name>
<feature type="compositionally biased region" description="Low complexity" evidence="1">
    <location>
        <begin position="207"/>
        <end position="216"/>
    </location>
</feature>
<dbReference type="Proteomes" id="UP000314294">
    <property type="component" value="Unassembled WGS sequence"/>
</dbReference>
<organism evidence="2 3">
    <name type="scientific">Liparis tanakae</name>
    <name type="common">Tanaka's snailfish</name>
    <dbReference type="NCBI Taxonomy" id="230148"/>
    <lineage>
        <taxon>Eukaryota</taxon>
        <taxon>Metazoa</taxon>
        <taxon>Chordata</taxon>
        <taxon>Craniata</taxon>
        <taxon>Vertebrata</taxon>
        <taxon>Euteleostomi</taxon>
        <taxon>Actinopterygii</taxon>
        <taxon>Neopterygii</taxon>
        <taxon>Teleostei</taxon>
        <taxon>Neoteleostei</taxon>
        <taxon>Acanthomorphata</taxon>
        <taxon>Eupercaria</taxon>
        <taxon>Perciformes</taxon>
        <taxon>Cottioidei</taxon>
        <taxon>Cottales</taxon>
        <taxon>Liparidae</taxon>
        <taxon>Liparis</taxon>
    </lineage>
</organism>
<gene>
    <name evidence="2" type="ORF">EYF80_058082</name>
</gene>
<evidence type="ECO:0000256" key="1">
    <source>
        <dbReference type="SAM" id="MobiDB-lite"/>
    </source>
</evidence>
<proteinExistence type="predicted"/>
<reference evidence="2 3" key="1">
    <citation type="submission" date="2019-03" db="EMBL/GenBank/DDBJ databases">
        <title>First draft genome of Liparis tanakae, snailfish: a comprehensive survey of snailfish specific genes.</title>
        <authorList>
            <person name="Kim W."/>
            <person name="Song I."/>
            <person name="Jeong J.-H."/>
            <person name="Kim D."/>
            <person name="Kim S."/>
            <person name="Ryu S."/>
            <person name="Song J.Y."/>
            <person name="Lee S.K."/>
        </authorList>
    </citation>
    <scope>NUCLEOTIDE SEQUENCE [LARGE SCALE GENOMIC DNA]</scope>
    <source>
        <tissue evidence="2">Muscle</tissue>
    </source>
</reference>
<dbReference type="EMBL" id="SRLO01003180">
    <property type="protein sequence ID" value="TNN31760.1"/>
    <property type="molecule type" value="Genomic_DNA"/>
</dbReference>